<comment type="caution">
    <text evidence="1">The sequence shown here is derived from an EMBL/GenBank/DDBJ whole genome shotgun (WGS) entry which is preliminary data.</text>
</comment>
<organism evidence="1 2">
    <name type="scientific">Paenibacillus gallinarum</name>
    <dbReference type="NCBI Taxonomy" id="2762232"/>
    <lineage>
        <taxon>Bacteria</taxon>
        <taxon>Bacillati</taxon>
        <taxon>Bacillota</taxon>
        <taxon>Bacilli</taxon>
        <taxon>Bacillales</taxon>
        <taxon>Paenibacillaceae</taxon>
        <taxon>Paenibacillus</taxon>
    </lineage>
</organism>
<keyword evidence="2" id="KW-1185">Reference proteome</keyword>
<evidence type="ECO:0000313" key="1">
    <source>
        <dbReference type="EMBL" id="MBD7970426.1"/>
    </source>
</evidence>
<proteinExistence type="predicted"/>
<name>A0ABR8T3S1_9BACL</name>
<reference evidence="1 2" key="1">
    <citation type="submission" date="2020-08" db="EMBL/GenBank/DDBJ databases">
        <title>A Genomic Blueprint of the Chicken Gut Microbiome.</title>
        <authorList>
            <person name="Gilroy R."/>
            <person name="Ravi A."/>
            <person name="Getino M."/>
            <person name="Pursley I."/>
            <person name="Horton D.L."/>
            <person name="Alikhan N.-F."/>
            <person name="Baker D."/>
            <person name="Gharbi K."/>
            <person name="Hall N."/>
            <person name="Watson M."/>
            <person name="Adriaenssens E.M."/>
            <person name="Foster-Nyarko E."/>
            <person name="Jarju S."/>
            <person name="Secka A."/>
            <person name="Antonio M."/>
            <person name="Oren A."/>
            <person name="Chaudhuri R."/>
            <person name="La Ragione R.M."/>
            <person name="Hildebrand F."/>
            <person name="Pallen M.J."/>
        </authorList>
    </citation>
    <scope>NUCLEOTIDE SEQUENCE [LARGE SCALE GENOMIC DNA]</scope>
    <source>
        <strain evidence="1 2">Sa2BVA9</strain>
    </source>
</reference>
<gene>
    <name evidence="1" type="ORF">H9647_20365</name>
</gene>
<accession>A0ABR8T3S1</accession>
<dbReference type="EMBL" id="JACSQL010000012">
    <property type="protein sequence ID" value="MBD7970426.1"/>
    <property type="molecule type" value="Genomic_DNA"/>
</dbReference>
<dbReference type="Proteomes" id="UP000608071">
    <property type="component" value="Unassembled WGS sequence"/>
</dbReference>
<evidence type="ECO:0000313" key="2">
    <source>
        <dbReference type="Proteomes" id="UP000608071"/>
    </source>
</evidence>
<sequence>MNTFKYTINLGKKSVKPHFFRKKIAWPVYAWKTILPSFLKEELDILQKLILSLAKINKLKDYTIFRQLGISSELIKTVQESCVQKGYLGLNNLITESGEQVLTNSMNVEQDMLMNYEQIYIFRDALTGDIIPNFKVSELPGEEKLQYDYVFEITSSNYRDQKPTFMDIGQALKIRQRINRITDVLQKDYANEVVDAEQLSSFDEMDFFIEEVDWQLIDEDGHIEYKSLKDKEEQTEIKKSEESTTTFKIVSIRSDILYLEADLYVDPDLPEKIMVTSPFGENEDDWFTKHMLLHAQKSDCLQEDIELFMLEAKEELIDKYPFNNYLDIELFRKYPSIANYENWKSLRSQIESTERSYNRLIEGDEDYDTFYMRAQRSLEGVLKYCIEKIPNKMDVMNSVTRYNFTDSLKRIAENLRIDIPSNLFSPDFYNRLKSVANNKGISSKDRALFLAFDAFYHQEETPSLQLLKNIPDFYKRINIITNVRNKTAHFTEEIETVESRNFTIIKQELDILLDSLIAYYLK</sequence>
<dbReference type="RefSeq" id="WP_191803519.1">
    <property type="nucleotide sequence ID" value="NZ_JACSQL010000012.1"/>
</dbReference>
<protein>
    <submittedName>
        <fullName evidence="1">Uncharacterized protein</fullName>
    </submittedName>
</protein>